<feature type="region of interest" description="Disordered" evidence="5">
    <location>
        <begin position="1"/>
        <end position="130"/>
    </location>
</feature>
<dbReference type="InterPro" id="IPR001199">
    <property type="entry name" value="Cyt_B5-like_heme/steroid-bd"/>
</dbReference>
<comment type="similarity">
    <text evidence="4">Belongs to the cytochrome b5 family.</text>
</comment>
<dbReference type="EMBL" id="KN817573">
    <property type="protein sequence ID" value="KJA19863.1"/>
    <property type="molecule type" value="Genomic_DNA"/>
</dbReference>
<feature type="domain" description="Cytochrome b5 heme-binding" evidence="6">
    <location>
        <begin position="161"/>
        <end position="237"/>
    </location>
</feature>
<dbReference type="STRING" id="945553.A0A0D2M954"/>
<organism evidence="7 8">
    <name type="scientific">Hypholoma sublateritium (strain FD-334 SS-4)</name>
    <dbReference type="NCBI Taxonomy" id="945553"/>
    <lineage>
        <taxon>Eukaryota</taxon>
        <taxon>Fungi</taxon>
        <taxon>Dikarya</taxon>
        <taxon>Basidiomycota</taxon>
        <taxon>Agaricomycotina</taxon>
        <taxon>Agaricomycetes</taxon>
        <taxon>Agaricomycetidae</taxon>
        <taxon>Agaricales</taxon>
        <taxon>Agaricineae</taxon>
        <taxon>Strophariaceae</taxon>
        <taxon>Hypholoma</taxon>
    </lineage>
</organism>
<sequence>MTSYLRSWLSSGTSLVQPASPSDSVPTFTRASPPPDDADDGEDTETEREDSDIAPAFPSLNSAQRASSSRSPSIPTILTDAQLMPPPPLPGLAARQPGVARGARGSSSLSAPNSLMPPPTTTAIPAKPKKGAKVALAPGHSPLDWAALKSSGEDLRGVDTLMRIPPSELKLHRRRDDAWSAFNGKVYNITAYLPFHPGGEKELMRVAGRDGTKLFAETHAWVNLDFMLDSCLVGFLVSEPSD</sequence>
<feature type="compositionally biased region" description="Acidic residues" evidence="5">
    <location>
        <begin position="36"/>
        <end position="52"/>
    </location>
</feature>
<dbReference type="PANTHER" id="PTHR46237">
    <property type="entry name" value="CYTOCHROME B5 REDUCTASE 4 FAMILY MEMBER"/>
    <property type="match status" value="1"/>
</dbReference>
<dbReference type="AlphaFoldDB" id="A0A0D2M954"/>
<dbReference type="PANTHER" id="PTHR46237:SF1">
    <property type="entry name" value="CYTOCHROME B5 REDUCTASE 4"/>
    <property type="match status" value="1"/>
</dbReference>
<dbReference type="SMART" id="SM01117">
    <property type="entry name" value="Cyt-b5"/>
    <property type="match status" value="1"/>
</dbReference>
<gene>
    <name evidence="7" type="ORF">HYPSUDRAFT_43977</name>
</gene>
<evidence type="ECO:0000256" key="4">
    <source>
        <dbReference type="RuleBase" id="RU362121"/>
    </source>
</evidence>
<keyword evidence="8" id="KW-1185">Reference proteome</keyword>
<name>A0A0D2M954_HYPSF</name>
<evidence type="ECO:0000313" key="8">
    <source>
        <dbReference type="Proteomes" id="UP000054270"/>
    </source>
</evidence>
<dbReference type="OrthoDB" id="432299at2759"/>
<dbReference type="Proteomes" id="UP000054270">
    <property type="component" value="Unassembled WGS sequence"/>
</dbReference>
<dbReference type="FunFam" id="3.10.120.10:FF:000001">
    <property type="entry name" value="Cytochrome b5 reductase 4"/>
    <property type="match status" value="1"/>
</dbReference>
<protein>
    <recommendedName>
        <fullName evidence="6">Cytochrome b5 heme-binding domain-containing protein</fullName>
    </recommendedName>
</protein>
<evidence type="ECO:0000256" key="5">
    <source>
        <dbReference type="SAM" id="MobiDB-lite"/>
    </source>
</evidence>
<dbReference type="InterPro" id="IPR051872">
    <property type="entry name" value="Cytochrome_b5/Flavoprotein_Rdt"/>
</dbReference>
<dbReference type="InterPro" id="IPR036400">
    <property type="entry name" value="Cyt_B5-like_heme/steroid_sf"/>
</dbReference>
<feature type="compositionally biased region" description="Polar residues" evidence="5">
    <location>
        <begin position="1"/>
        <end position="27"/>
    </location>
</feature>
<dbReference type="PROSITE" id="PS00191">
    <property type="entry name" value="CYTOCHROME_B5_1"/>
    <property type="match status" value="1"/>
</dbReference>
<accession>A0A0D2M954</accession>
<evidence type="ECO:0000259" key="6">
    <source>
        <dbReference type="PROSITE" id="PS50255"/>
    </source>
</evidence>
<dbReference type="GO" id="GO:0005737">
    <property type="term" value="C:cytoplasm"/>
    <property type="evidence" value="ECO:0007669"/>
    <property type="project" value="TreeGrafter"/>
</dbReference>
<evidence type="ECO:0000256" key="1">
    <source>
        <dbReference type="ARBA" id="ARBA00022617"/>
    </source>
</evidence>
<dbReference type="GO" id="GO:0046872">
    <property type="term" value="F:metal ion binding"/>
    <property type="evidence" value="ECO:0007669"/>
    <property type="project" value="UniProtKB-UniRule"/>
</dbReference>
<proteinExistence type="inferred from homology"/>
<dbReference type="OMA" id="ATHAWVN"/>
<dbReference type="Gene3D" id="3.10.120.10">
    <property type="entry name" value="Cytochrome b5-like heme/steroid binding domain"/>
    <property type="match status" value="1"/>
</dbReference>
<feature type="compositionally biased region" description="Low complexity" evidence="5">
    <location>
        <begin position="91"/>
        <end position="111"/>
    </location>
</feature>
<dbReference type="InterPro" id="IPR018506">
    <property type="entry name" value="Cyt_B5_heme-BS"/>
</dbReference>
<evidence type="ECO:0000256" key="2">
    <source>
        <dbReference type="ARBA" id="ARBA00022723"/>
    </source>
</evidence>
<reference evidence="8" key="1">
    <citation type="submission" date="2014-04" db="EMBL/GenBank/DDBJ databases">
        <title>Evolutionary Origins and Diversification of the Mycorrhizal Mutualists.</title>
        <authorList>
            <consortium name="DOE Joint Genome Institute"/>
            <consortium name="Mycorrhizal Genomics Consortium"/>
            <person name="Kohler A."/>
            <person name="Kuo A."/>
            <person name="Nagy L.G."/>
            <person name="Floudas D."/>
            <person name="Copeland A."/>
            <person name="Barry K.W."/>
            <person name="Cichocki N."/>
            <person name="Veneault-Fourrey C."/>
            <person name="LaButti K."/>
            <person name="Lindquist E.A."/>
            <person name="Lipzen A."/>
            <person name="Lundell T."/>
            <person name="Morin E."/>
            <person name="Murat C."/>
            <person name="Riley R."/>
            <person name="Ohm R."/>
            <person name="Sun H."/>
            <person name="Tunlid A."/>
            <person name="Henrissat B."/>
            <person name="Grigoriev I.V."/>
            <person name="Hibbett D.S."/>
            <person name="Martin F."/>
        </authorList>
    </citation>
    <scope>NUCLEOTIDE SEQUENCE [LARGE SCALE GENOMIC DNA]</scope>
    <source>
        <strain evidence="8">FD-334 SS-4</strain>
    </source>
</reference>
<dbReference type="PROSITE" id="PS50255">
    <property type="entry name" value="CYTOCHROME_B5_2"/>
    <property type="match status" value="1"/>
</dbReference>
<feature type="compositionally biased region" description="Low complexity" evidence="5">
    <location>
        <begin position="59"/>
        <end position="83"/>
    </location>
</feature>
<evidence type="ECO:0000256" key="3">
    <source>
        <dbReference type="ARBA" id="ARBA00023004"/>
    </source>
</evidence>
<keyword evidence="2 4" id="KW-0479">Metal-binding</keyword>
<dbReference type="GO" id="GO:0020037">
    <property type="term" value="F:heme binding"/>
    <property type="evidence" value="ECO:0007669"/>
    <property type="project" value="UniProtKB-UniRule"/>
</dbReference>
<dbReference type="SUPFAM" id="SSF55856">
    <property type="entry name" value="Cytochrome b5-like heme/steroid binding domain"/>
    <property type="match status" value="1"/>
</dbReference>
<keyword evidence="3 4" id="KW-0408">Iron</keyword>
<dbReference type="GO" id="GO:0004128">
    <property type="term" value="F:cytochrome-b5 reductase activity, acting on NAD(P)H"/>
    <property type="evidence" value="ECO:0007669"/>
    <property type="project" value="TreeGrafter"/>
</dbReference>
<dbReference type="Pfam" id="PF00173">
    <property type="entry name" value="Cyt-b5"/>
    <property type="match status" value="1"/>
</dbReference>
<keyword evidence="1 4" id="KW-0349">Heme</keyword>
<evidence type="ECO:0000313" key="7">
    <source>
        <dbReference type="EMBL" id="KJA19863.1"/>
    </source>
</evidence>